<dbReference type="SUPFAM" id="SSF53187">
    <property type="entry name" value="Zn-dependent exopeptidases"/>
    <property type="match status" value="1"/>
</dbReference>
<dbReference type="InterPro" id="IPR010161">
    <property type="entry name" value="Peptidase_M20B"/>
</dbReference>
<reference evidence="13 14" key="1">
    <citation type="submission" date="2020-08" db="EMBL/GenBank/DDBJ databases">
        <title>Genomic Encyclopedia of Type Strains, Phase IV (KMG-IV): sequencing the most valuable type-strain genomes for metagenomic binning, comparative biology and taxonomic classification.</title>
        <authorList>
            <person name="Goeker M."/>
        </authorList>
    </citation>
    <scope>NUCLEOTIDE SEQUENCE [LARGE SCALE GENOMIC DNA]</scope>
    <source>
        <strain evidence="13 14">DSM 25799</strain>
    </source>
</reference>
<proteinExistence type="inferred from homology"/>
<dbReference type="SUPFAM" id="SSF55031">
    <property type="entry name" value="Bacterial exopeptidase dimerisation domain"/>
    <property type="match status" value="1"/>
</dbReference>
<dbReference type="NCBIfam" id="TIGR01882">
    <property type="entry name" value="peptidase-T"/>
    <property type="match status" value="1"/>
</dbReference>
<feature type="active site" evidence="10">
    <location>
        <position position="77"/>
    </location>
</feature>
<dbReference type="GO" id="GO:0008270">
    <property type="term" value="F:zinc ion binding"/>
    <property type="evidence" value="ECO:0007669"/>
    <property type="project" value="InterPro"/>
</dbReference>
<dbReference type="NCBIfam" id="NF003976">
    <property type="entry name" value="PRK05469.1"/>
    <property type="match status" value="1"/>
</dbReference>
<evidence type="ECO:0000256" key="1">
    <source>
        <dbReference type="ARBA" id="ARBA00000870"/>
    </source>
</evidence>
<feature type="binding site" evidence="11">
    <location>
        <position position="130"/>
    </location>
    <ligand>
        <name>Zn(2+)</name>
        <dbReference type="ChEBI" id="CHEBI:29105"/>
        <label>1</label>
    </ligand>
</feature>
<evidence type="ECO:0000256" key="3">
    <source>
        <dbReference type="ARBA" id="ARBA00022438"/>
    </source>
</evidence>
<accession>A0A7W8CWK8</accession>
<protein>
    <recommendedName>
        <fullName evidence="9">Peptidase T</fullName>
        <ecNumber evidence="9">3.4.11.4</ecNumber>
    </recommendedName>
</protein>
<evidence type="ECO:0000259" key="12">
    <source>
        <dbReference type="Pfam" id="PF07687"/>
    </source>
</evidence>
<feature type="binding site" evidence="11">
    <location>
        <position position="130"/>
    </location>
    <ligand>
        <name>Zn(2+)</name>
        <dbReference type="ChEBI" id="CHEBI:29105"/>
        <label>2</label>
    </ligand>
</feature>
<comment type="caution">
    <text evidence="13">The sequence shown here is derived from an EMBL/GenBank/DDBJ whole genome shotgun (WGS) entry which is preliminary data.</text>
</comment>
<dbReference type="PROSITE" id="PS00758">
    <property type="entry name" value="ARGE_DAPE_CPG2_1"/>
    <property type="match status" value="1"/>
</dbReference>
<keyword evidence="6 13" id="KW-0378">Hydrolase</keyword>
<dbReference type="PANTHER" id="PTHR42994:SF1">
    <property type="entry name" value="PEPTIDASE T"/>
    <property type="match status" value="1"/>
</dbReference>
<dbReference type="NCBIfam" id="NF009920">
    <property type="entry name" value="PRK13381.1"/>
    <property type="match status" value="1"/>
</dbReference>
<dbReference type="InterPro" id="IPR001261">
    <property type="entry name" value="ArgE/DapE_CS"/>
</dbReference>
<sequence>MSVKERFLNYIRFDTQSDETTHTTPSTAKQKKLGAYLADECRAIGCDEVEMDPCGIVYAKINGDETKPAIGFLAHMDTATEISGADVQPQIIEQYDGRIIHLNETETLQIEGHIGETLITTDGNTLLGGDDKAGIAVIMEAASRLIDEQSPHGPIFLAFTVDEEIGEGTDHFDLKKFPTAYAYTVDGDRIDAVEYENFNAAQAVITIKGKSIHPGDAKGIMVNAGLLAAEFTGKLPADETPATTEGFEGFYHLLKIEGTCEQAQLVYIIRDHDTERFDERKKTMTSIVQQMNEKYDGRLTLEMHDQYHNMVRFMNGDLTSVERAKKAIQAEGLQPVSPPVRGGTDGAMLTEKGLICPNLGTGSYNHHGRYEYASVDEMEKLVRIVLRIMKEV</sequence>
<evidence type="ECO:0000256" key="4">
    <source>
        <dbReference type="ARBA" id="ARBA00022670"/>
    </source>
</evidence>
<dbReference type="GO" id="GO:0006508">
    <property type="term" value="P:proteolysis"/>
    <property type="evidence" value="ECO:0007669"/>
    <property type="project" value="UniProtKB-UniRule"/>
</dbReference>
<comment type="catalytic activity">
    <reaction evidence="1">
        <text>Release of the N-terminal residue from a tripeptide.</text>
        <dbReference type="EC" id="3.4.11.4"/>
    </reaction>
</comment>
<keyword evidence="4" id="KW-0645">Protease</keyword>
<comment type="cofactor">
    <cofactor evidence="11">
        <name>Zn(2+)</name>
        <dbReference type="ChEBI" id="CHEBI:29105"/>
    </cofactor>
    <text evidence="11">Binds 2 Zn(2+) ions per subunit.</text>
</comment>
<keyword evidence="5 11" id="KW-0479">Metal-binding</keyword>
<comment type="similarity">
    <text evidence="2">Belongs to the peptidase M20B family.</text>
</comment>
<feature type="active site" description="Proton acceptor" evidence="10">
    <location>
        <position position="163"/>
    </location>
</feature>
<feature type="binding site" evidence="11">
    <location>
        <position position="367"/>
    </location>
    <ligand>
        <name>Zn(2+)</name>
        <dbReference type="ChEBI" id="CHEBI:29105"/>
        <label>2</label>
    </ligand>
</feature>
<dbReference type="GO" id="GO:0045148">
    <property type="term" value="F:tripeptide aminopeptidase activity"/>
    <property type="evidence" value="ECO:0007669"/>
    <property type="project" value="UniProtKB-UniRule"/>
</dbReference>
<dbReference type="Pfam" id="PF07687">
    <property type="entry name" value="M20_dimer"/>
    <property type="match status" value="1"/>
</dbReference>
<organism evidence="13 14">
    <name type="scientific">Catenisphaera adipataccumulans</name>
    <dbReference type="NCBI Taxonomy" id="700500"/>
    <lineage>
        <taxon>Bacteria</taxon>
        <taxon>Bacillati</taxon>
        <taxon>Bacillota</taxon>
        <taxon>Erysipelotrichia</taxon>
        <taxon>Erysipelotrichales</taxon>
        <taxon>Erysipelotrichaceae</taxon>
        <taxon>Catenisphaera</taxon>
    </lineage>
</organism>
<dbReference type="InterPro" id="IPR002933">
    <property type="entry name" value="Peptidase_M20"/>
</dbReference>
<evidence type="ECO:0000313" key="13">
    <source>
        <dbReference type="EMBL" id="MBB5182940.1"/>
    </source>
</evidence>
<feature type="binding site" evidence="11">
    <location>
        <position position="164"/>
    </location>
    <ligand>
        <name>Zn(2+)</name>
        <dbReference type="ChEBI" id="CHEBI:29105"/>
        <label>2</label>
    </ligand>
</feature>
<evidence type="ECO:0000256" key="9">
    <source>
        <dbReference type="NCBIfam" id="TIGR01882"/>
    </source>
</evidence>
<dbReference type="InterPro" id="IPR036264">
    <property type="entry name" value="Bact_exopeptidase_dim_dom"/>
</dbReference>
<dbReference type="GO" id="GO:0006518">
    <property type="term" value="P:peptide metabolic process"/>
    <property type="evidence" value="ECO:0007669"/>
    <property type="project" value="InterPro"/>
</dbReference>
<evidence type="ECO:0000256" key="8">
    <source>
        <dbReference type="ARBA" id="ARBA00023049"/>
    </source>
</evidence>
<gene>
    <name evidence="13" type="ORF">HNQ47_000960</name>
</gene>
<dbReference type="Pfam" id="PF01546">
    <property type="entry name" value="Peptidase_M20"/>
    <property type="match status" value="1"/>
</dbReference>
<dbReference type="RefSeq" id="WP_183328081.1">
    <property type="nucleotide sequence ID" value="NZ_JACHHK010000003.1"/>
</dbReference>
<evidence type="ECO:0000256" key="11">
    <source>
        <dbReference type="PIRSR" id="PIRSR037215-2"/>
    </source>
</evidence>
<dbReference type="GO" id="GO:0008237">
    <property type="term" value="F:metallopeptidase activity"/>
    <property type="evidence" value="ECO:0007669"/>
    <property type="project" value="UniProtKB-KW"/>
</dbReference>
<dbReference type="EC" id="3.4.11.4" evidence="9"/>
<dbReference type="InterPro" id="IPR011650">
    <property type="entry name" value="Peptidase_M20_dimer"/>
</dbReference>
<dbReference type="Gene3D" id="3.30.70.360">
    <property type="match status" value="1"/>
</dbReference>
<feature type="domain" description="Peptidase M20 dimerisation" evidence="12">
    <location>
        <begin position="195"/>
        <end position="295"/>
    </location>
</feature>
<evidence type="ECO:0000256" key="6">
    <source>
        <dbReference type="ARBA" id="ARBA00022801"/>
    </source>
</evidence>
<evidence type="ECO:0000256" key="7">
    <source>
        <dbReference type="ARBA" id="ARBA00022833"/>
    </source>
</evidence>
<evidence type="ECO:0000313" key="14">
    <source>
        <dbReference type="Proteomes" id="UP000539953"/>
    </source>
</evidence>
<keyword evidence="14" id="KW-1185">Reference proteome</keyword>
<dbReference type="PIRSF" id="PIRSF037215">
    <property type="entry name" value="Peptidase_M20B"/>
    <property type="match status" value="1"/>
</dbReference>
<dbReference type="AlphaFoldDB" id="A0A7W8CWK8"/>
<keyword evidence="7 11" id="KW-0862">Zinc</keyword>
<evidence type="ECO:0000256" key="10">
    <source>
        <dbReference type="PIRSR" id="PIRSR037215-1"/>
    </source>
</evidence>
<dbReference type="EMBL" id="JACHHK010000003">
    <property type="protein sequence ID" value="MBB5182940.1"/>
    <property type="molecule type" value="Genomic_DNA"/>
</dbReference>
<dbReference type="Gene3D" id="3.40.630.10">
    <property type="entry name" value="Zn peptidases"/>
    <property type="match status" value="1"/>
</dbReference>
<evidence type="ECO:0000256" key="5">
    <source>
        <dbReference type="ARBA" id="ARBA00022723"/>
    </source>
</evidence>
<dbReference type="PANTHER" id="PTHR42994">
    <property type="entry name" value="PEPTIDASE T"/>
    <property type="match status" value="1"/>
</dbReference>
<keyword evidence="3 13" id="KW-0031">Aminopeptidase</keyword>
<evidence type="ECO:0000256" key="2">
    <source>
        <dbReference type="ARBA" id="ARBA00009692"/>
    </source>
</evidence>
<feature type="binding site" evidence="11">
    <location>
        <position position="75"/>
    </location>
    <ligand>
        <name>Zn(2+)</name>
        <dbReference type="ChEBI" id="CHEBI:29105"/>
        <label>1</label>
    </ligand>
</feature>
<name>A0A7W8CWK8_9FIRM</name>
<dbReference type="Proteomes" id="UP000539953">
    <property type="component" value="Unassembled WGS sequence"/>
</dbReference>
<keyword evidence="8" id="KW-0482">Metalloprotease</keyword>
<feature type="binding site" evidence="11">
    <location>
        <position position="186"/>
    </location>
    <ligand>
        <name>Zn(2+)</name>
        <dbReference type="ChEBI" id="CHEBI:29105"/>
        <label>1</label>
    </ligand>
</feature>